<dbReference type="AlphaFoldDB" id="A0A7V6DNX9"/>
<dbReference type="SMART" id="SM00729">
    <property type="entry name" value="Elp3"/>
    <property type="match status" value="1"/>
</dbReference>
<keyword evidence="2" id="KW-0004">4Fe-4S</keyword>
<dbReference type="NCBIfam" id="TIGR01212">
    <property type="entry name" value="TIGR01212 family radical SAM protein"/>
    <property type="match status" value="1"/>
</dbReference>
<evidence type="ECO:0000256" key="2">
    <source>
        <dbReference type="ARBA" id="ARBA00022485"/>
    </source>
</evidence>
<evidence type="ECO:0000256" key="1">
    <source>
        <dbReference type="ARBA" id="ARBA00001966"/>
    </source>
</evidence>
<keyword evidence="4" id="KW-0479">Metal-binding</keyword>
<evidence type="ECO:0000256" key="5">
    <source>
        <dbReference type="ARBA" id="ARBA00023004"/>
    </source>
</evidence>
<sequence length="321" mass="35037">MTGALPYRDLNSSLRERFGARVQKVTLDAGLTCPNRDGSIGVGGCLYCNARGSGTGAMSRGQTITGQLKEGMERLARRSGARRFIAYFQSFSNTYAPVAKLRALYREALAFPEVVGLSIGTRPDCLTPEVLDLLADIARDRLLWLELGLQSAHDETLKRLNRGHDVACFTEAVRAAADRGLEVVAHVILGLPGEGRREMTATARYLGSLPLQGVKIHLLYVVKGSALEDLYRSGGYRPLEAGEYVSLVADFLALLPPHLIIHRLTGDPHPDELVAPAWCRDKSRVLTGIKEEMARRGSRQGSAWEDQPCCYPPVGCPTPPL</sequence>
<proteinExistence type="predicted"/>
<evidence type="ECO:0000256" key="6">
    <source>
        <dbReference type="ARBA" id="ARBA00023014"/>
    </source>
</evidence>
<dbReference type="InterPro" id="IPR023404">
    <property type="entry name" value="rSAM_horseshoe"/>
</dbReference>
<feature type="domain" description="Radical SAM core" evidence="7">
    <location>
        <begin position="17"/>
        <end position="264"/>
    </location>
</feature>
<dbReference type="InterPro" id="IPR006638">
    <property type="entry name" value="Elp3/MiaA/NifB-like_rSAM"/>
</dbReference>
<dbReference type="InterPro" id="IPR039661">
    <property type="entry name" value="ELP3"/>
</dbReference>
<accession>A0A7V6DNX9</accession>
<name>A0A7V6DNX9_9BACT</name>
<dbReference type="Gene3D" id="3.80.30.20">
    <property type="entry name" value="tm_1862 like domain"/>
    <property type="match status" value="1"/>
</dbReference>
<dbReference type="InterPro" id="IPR058240">
    <property type="entry name" value="rSAM_sf"/>
</dbReference>
<dbReference type="SFLD" id="SFLDG01091">
    <property type="entry name" value="uncharacterized_CHP01210-like"/>
    <property type="match status" value="1"/>
</dbReference>
<comment type="cofactor">
    <cofactor evidence="1">
        <name>[4Fe-4S] cluster</name>
        <dbReference type="ChEBI" id="CHEBI:49883"/>
    </cofactor>
</comment>
<dbReference type="InterPro" id="IPR007197">
    <property type="entry name" value="rSAM"/>
</dbReference>
<dbReference type="PROSITE" id="PS51918">
    <property type="entry name" value="RADICAL_SAM"/>
    <property type="match status" value="1"/>
</dbReference>
<keyword evidence="6" id="KW-0411">Iron-sulfur</keyword>
<protein>
    <submittedName>
        <fullName evidence="8">TIGR01212 family radical SAM protein</fullName>
    </submittedName>
</protein>
<dbReference type="InterPro" id="IPR032432">
    <property type="entry name" value="Radical_SAM_C"/>
</dbReference>
<dbReference type="GO" id="GO:0003824">
    <property type="term" value="F:catalytic activity"/>
    <property type="evidence" value="ECO:0007669"/>
    <property type="project" value="InterPro"/>
</dbReference>
<dbReference type="SFLD" id="SFLDS00029">
    <property type="entry name" value="Radical_SAM"/>
    <property type="match status" value="1"/>
</dbReference>
<dbReference type="InterPro" id="IPR005911">
    <property type="entry name" value="YhcC-like"/>
</dbReference>
<gene>
    <name evidence="8" type="ORF">ENV52_02570</name>
</gene>
<keyword evidence="5" id="KW-0408">Iron</keyword>
<comment type="caution">
    <text evidence="8">The sequence shown here is derived from an EMBL/GenBank/DDBJ whole genome shotgun (WGS) entry which is preliminary data.</text>
</comment>
<dbReference type="SUPFAM" id="SSF102114">
    <property type="entry name" value="Radical SAM enzymes"/>
    <property type="match status" value="1"/>
</dbReference>
<evidence type="ECO:0000313" key="8">
    <source>
        <dbReference type="EMBL" id="HHS28569.1"/>
    </source>
</evidence>
<dbReference type="PANTHER" id="PTHR11135:SF1">
    <property type="entry name" value="PROTEIN YHCC"/>
    <property type="match status" value="1"/>
</dbReference>
<dbReference type="EMBL" id="DTGR01000039">
    <property type="protein sequence ID" value="HHS28569.1"/>
    <property type="molecule type" value="Genomic_DNA"/>
</dbReference>
<dbReference type="Pfam" id="PF04055">
    <property type="entry name" value="Radical_SAM"/>
    <property type="match status" value="1"/>
</dbReference>
<keyword evidence="3" id="KW-0949">S-adenosyl-L-methionine</keyword>
<reference evidence="8" key="1">
    <citation type="journal article" date="2020" name="mSystems">
        <title>Genome- and Community-Level Interaction Insights into Carbon Utilization and Element Cycling Functions of Hydrothermarchaeota in Hydrothermal Sediment.</title>
        <authorList>
            <person name="Zhou Z."/>
            <person name="Liu Y."/>
            <person name="Xu W."/>
            <person name="Pan J."/>
            <person name="Luo Z.H."/>
            <person name="Li M."/>
        </authorList>
    </citation>
    <scope>NUCLEOTIDE SEQUENCE [LARGE SCALE GENOMIC DNA]</scope>
    <source>
        <strain evidence="8">SpSt-767</strain>
    </source>
</reference>
<evidence type="ECO:0000259" key="7">
    <source>
        <dbReference type="PROSITE" id="PS51918"/>
    </source>
</evidence>
<dbReference type="SFLD" id="SFLDG01086">
    <property type="entry name" value="elongater_protein-like"/>
    <property type="match status" value="1"/>
</dbReference>
<dbReference type="GO" id="GO:0046872">
    <property type="term" value="F:metal ion binding"/>
    <property type="evidence" value="ECO:0007669"/>
    <property type="project" value="UniProtKB-KW"/>
</dbReference>
<organism evidence="8">
    <name type="scientific">Desulfobacca acetoxidans</name>
    <dbReference type="NCBI Taxonomy" id="60893"/>
    <lineage>
        <taxon>Bacteria</taxon>
        <taxon>Pseudomonadati</taxon>
        <taxon>Thermodesulfobacteriota</taxon>
        <taxon>Desulfobaccia</taxon>
        <taxon>Desulfobaccales</taxon>
        <taxon>Desulfobaccaceae</taxon>
        <taxon>Desulfobacca</taxon>
    </lineage>
</organism>
<evidence type="ECO:0000256" key="4">
    <source>
        <dbReference type="ARBA" id="ARBA00022723"/>
    </source>
</evidence>
<dbReference type="Pfam" id="PF16199">
    <property type="entry name" value="Radical_SAM_C"/>
    <property type="match status" value="1"/>
</dbReference>
<dbReference type="PANTHER" id="PTHR11135">
    <property type="entry name" value="HISTONE ACETYLTRANSFERASE-RELATED"/>
    <property type="match status" value="1"/>
</dbReference>
<evidence type="ECO:0000256" key="3">
    <source>
        <dbReference type="ARBA" id="ARBA00022691"/>
    </source>
</evidence>
<dbReference type="GO" id="GO:0051539">
    <property type="term" value="F:4 iron, 4 sulfur cluster binding"/>
    <property type="evidence" value="ECO:0007669"/>
    <property type="project" value="UniProtKB-KW"/>
</dbReference>